<dbReference type="Pfam" id="PF21320">
    <property type="entry name" value="WHD_Rv2258c"/>
    <property type="match status" value="1"/>
</dbReference>
<protein>
    <recommendedName>
        <fullName evidence="1">S-adenosylmethionine-dependent methyltransferase Rv2258c-like winged HTH domain-containing protein</fullName>
    </recommendedName>
</protein>
<name>A0A2A6CJB0_PRIPA</name>
<evidence type="ECO:0000259" key="1">
    <source>
        <dbReference type="Pfam" id="PF21320"/>
    </source>
</evidence>
<dbReference type="InterPro" id="IPR036390">
    <property type="entry name" value="WH_DNA-bd_sf"/>
</dbReference>
<dbReference type="PANTHER" id="PTHR45581">
    <property type="entry name" value="PROTEIN CBG10435"/>
    <property type="match status" value="1"/>
</dbReference>
<reference evidence="3" key="1">
    <citation type="journal article" date="2008" name="Nat. Genet.">
        <title>The Pristionchus pacificus genome provides a unique perspective on nematode lifestyle and parasitism.</title>
        <authorList>
            <person name="Dieterich C."/>
            <person name="Clifton S.W."/>
            <person name="Schuster L.N."/>
            <person name="Chinwalla A."/>
            <person name="Delehaunty K."/>
            <person name="Dinkelacker I."/>
            <person name="Fulton L."/>
            <person name="Fulton R."/>
            <person name="Godfrey J."/>
            <person name="Minx P."/>
            <person name="Mitreva M."/>
            <person name="Roeseler W."/>
            <person name="Tian H."/>
            <person name="Witte H."/>
            <person name="Yang S.P."/>
            <person name="Wilson R.K."/>
            <person name="Sommer R.J."/>
        </authorList>
    </citation>
    <scope>NUCLEOTIDE SEQUENCE [LARGE SCALE GENOMIC DNA]</scope>
    <source>
        <strain evidence="3">PS312</strain>
    </source>
</reference>
<keyword evidence="3" id="KW-1185">Reference proteome</keyword>
<dbReference type="EnsemblMetazoa" id="PPA12693.1">
    <property type="protein sequence ID" value="PPA12693.1"/>
    <property type="gene ID" value="WBGene00102247"/>
</dbReference>
<accession>A0A8R1UAL1</accession>
<dbReference type="InterPro" id="IPR048711">
    <property type="entry name" value="WHD_Rv2258c"/>
</dbReference>
<organism evidence="2 3">
    <name type="scientific">Pristionchus pacificus</name>
    <name type="common">Parasitic nematode worm</name>
    <dbReference type="NCBI Taxonomy" id="54126"/>
    <lineage>
        <taxon>Eukaryota</taxon>
        <taxon>Metazoa</taxon>
        <taxon>Ecdysozoa</taxon>
        <taxon>Nematoda</taxon>
        <taxon>Chromadorea</taxon>
        <taxon>Rhabditida</taxon>
        <taxon>Rhabditina</taxon>
        <taxon>Diplogasteromorpha</taxon>
        <taxon>Diplogasteroidea</taxon>
        <taxon>Neodiplogasteridae</taxon>
        <taxon>Pristionchus</taxon>
    </lineage>
</organism>
<dbReference type="Proteomes" id="UP000005239">
    <property type="component" value="Unassembled WGS sequence"/>
</dbReference>
<dbReference type="SUPFAM" id="SSF53335">
    <property type="entry name" value="S-adenosyl-L-methionine-dependent methyltransferases"/>
    <property type="match status" value="1"/>
</dbReference>
<gene>
    <name evidence="2" type="primary">WBGene00102247</name>
</gene>
<dbReference type="PANTHER" id="PTHR45581:SF3">
    <property type="entry name" value="METHYLTRANSFERASE DOMAIN-CONTAINING PROTEIN"/>
    <property type="match status" value="1"/>
</dbReference>
<dbReference type="OrthoDB" id="506498at2759"/>
<accession>A0A2A6CJB0</accession>
<evidence type="ECO:0000313" key="3">
    <source>
        <dbReference type="Proteomes" id="UP000005239"/>
    </source>
</evidence>
<dbReference type="InterPro" id="IPR036388">
    <property type="entry name" value="WH-like_DNA-bd_sf"/>
</dbReference>
<dbReference type="Gene3D" id="3.40.50.150">
    <property type="entry name" value="Vaccinia Virus protein VP39"/>
    <property type="match status" value="1"/>
</dbReference>
<sequence>MTELQKRLKSIHFGALIAPVIALGKKLGLFDALSALGSEEAPTDARAVAQQADCKERYVKEWLSALACARLIEITPDERFWMSEEAKHEFDGLNNFEVARMLFVPASVKVFDDLVDAFKVDGRLGEAPSAHPSYNCSLKSIAHVQMSSVLNPLAGLDYSQFADFYNEQDVQTRAKHEKHLVKDYFPLIGMNSVLSTGGRVLDVGCGTGFHSMKI</sequence>
<feature type="domain" description="S-adenosylmethionine-dependent methyltransferase Rv2258c-like winged HTH" evidence="1">
    <location>
        <begin position="17"/>
        <end position="81"/>
    </location>
</feature>
<dbReference type="InterPro" id="IPR029063">
    <property type="entry name" value="SAM-dependent_MTases_sf"/>
</dbReference>
<dbReference type="AlphaFoldDB" id="A0A2A6CJB0"/>
<proteinExistence type="predicted"/>
<evidence type="ECO:0000313" key="2">
    <source>
        <dbReference type="EnsemblMetazoa" id="PPA12693.1"/>
    </source>
</evidence>
<reference evidence="2" key="2">
    <citation type="submission" date="2022-06" db="UniProtKB">
        <authorList>
            <consortium name="EnsemblMetazoa"/>
        </authorList>
    </citation>
    <scope>IDENTIFICATION</scope>
    <source>
        <strain evidence="2">PS312</strain>
    </source>
</reference>
<dbReference type="Gene3D" id="1.10.10.10">
    <property type="entry name" value="Winged helix-like DNA-binding domain superfamily/Winged helix DNA-binding domain"/>
    <property type="match status" value="1"/>
</dbReference>
<dbReference type="SUPFAM" id="SSF46785">
    <property type="entry name" value="Winged helix' DNA-binding domain"/>
    <property type="match status" value="1"/>
</dbReference>